<evidence type="ECO:0000256" key="2">
    <source>
        <dbReference type="ARBA" id="ARBA00008665"/>
    </source>
</evidence>
<dbReference type="FunFam" id="3.80.10.10:FF:000662">
    <property type="entry name" value="NACHT, LRR and PYD domains-containing protein 2"/>
    <property type="match status" value="1"/>
</dbReference>
<dbReference type="SUPFAM" id="SSF47986">
    <property type="entry name" value="DEATH domain"/>
    <property type="match status" value="1"/>
</dbReference>
<dbReference type="InterPro" id="IPR032675">
    <property type="entry name" value="LRR_dom_sf"/>
</dbReference>
<feature type="region of interest" description="Disordered" evidence="9">
    <location>
        <begin position="98"/>
        <end position="135"/>
    </location>
</feature>
<dbReference type="InterPro" id="IPR001611">
    <property type="entry name" value="Leu-rich_rpt"/>
</dbReference>
<evidence type="ECO:0000259" key="10">
    <source>
        <dbReference type="PROSITE" id="PS50824"/>
    </source>
</evidence>
<dbReference type="PANTHER" id="PTHR45690:SF14">
    <property type="entry name" value="NACHT, LRR AND PYD DOMAINS-CONTAINING PROTEIN 2"/>
    <property type="match status" value="1"/>
</dbReference>
<dbReference type="Pfam" id="PF13516">
    <property type="entry name" value="LRR_6"/>
    <property type="match status" value="3"/>
</dbReference>
<comment type="subcellular location">
    <subcellularLocation>
        <location evidence="1">Cytoplasm</location>
    </subcellularLocation>
</comment>
<dbReference type="PANTHER" id="PTHR45690">
    <property type="entry name" value="NACHT, LRR AND PYD DOMAINS-CONTAINING PROTEIN 12"/>
    <property type="match status" value="1"/>
</dbReference>
<keyword evidence="3" id="KW-0963">Cytoplasm</keyword>
<dbReference type="PROSITE" id="PS50824">
    <property type="entry name" value="DAPIN"/>
    <property type="match status" value="1"/>
</dbReference>
<dbReference type="Gene3D" id="3.80.10.10">
    <property type="entry name" value="Ribonuclease Inhibitor"/>
    <property type="match status" value="1"/>
</dbReference>
<dbReference type="SMART" id="SM00382">
    <property type="entry name" value="AAA"/>
    <property type="match status" value="1"/>
</dbReference>
<evidence type="ECO:0000256" key="1">
    <source>
        <dbReference type="ARBA" id="ARBA00004496"/>
    </source>
</evidence>
<keyword evidence="7" id="KW-0067">ATP-binding</keyword>
<keyword evidence="4" id="KW-0433">Leucine-rich repeat</keyword>
<dbReference type="EMBL" id="JACAGC010000022">
    <property type="protein sequence ID" value="KAF6288669.1"/>
    <property type="molecule type" value="Genomic_DNA"/>
</dbReference>
<proteinExistence type="inferred from homology"/>
<dbReference type="FunFam" id="3.40.50.300:FF:001435">
    <property type="entry name" value="NACHT, LRR and PYD domains-containing protein 2"/>
    <property type="match status" value="1"/>
</dbReference>
<dbReference type="AlphaFoldDB" id="A0A7J7SJS8"/>
<feature type="domain" description="NACHT" evidence="11">
    <location>
        <begin position="188"/>
        <end position="386"/>
    </location>
</feature>
<evidence type="ECO:0000259" key="11">
    <source>
        <dbReference type="PROSITE" id="PS50837"/>
    </source>
</evidence>
<dbReference type="InterPro" id="IPR027417">
    <property type="entry name" value="P-loop_NTPase"/>
</dbReference>
<evidence type="ECO:0000313" key="13">
    <source>
        <dbReference type="Proteomes" id="UP000585614"/>
    </source>
</evidence>
<dbReference type="SUPFAM" id="SSF52540">
    <property type="entry name" value="P-loop containing nucleoside triphosphate hydrolases"/>
    <property type="match status" value="1"/>
</dbReference>
<evidence type="ECO:0000313" key="12">
    <source>
        <dbReference type="EMBL" id="KAF6288669.1"/>
    </source>
</evidence>
<feature type="compositionally biased region" description="Basic and acidic residues" evidence="9">
    <location>
        <begin position="123"/>
        <end position="135"/>
    </location>
</feature>
<dbReference type="PROSITE" id="PS50837">
    <property type="entry name" value="NACHT"/>
    <property type="match status" value="1"/>
</dbReference>
<evidence type="ECO:0000256" key="6">
    <source>
        <dbReference type="ARBA" id="ARBA00022741"/>
    </source>
</evidence>
<dbReference type="Pfam" id="PF17776">
    <property type="entry name" value="NLRC4_HD2"/>
    <property type="match status" value="1"/>
</dbReference>
<dbReference type="Pfam" id="PF05729">
    <property type="entry name" value="NACHT"/>
    <property type="match status" value="1"/>
</dbReference>
<evidence type="ECO:0000256" key="4">
    <source>
        <dbReference type="ARBA" id="ARBA00022614"/>
    </source>
</evidence>
<evidence type="ECO:0000256" key="3">
    <source>
        <dbReference type="ARBA" id="ARBA00022490"/>
    </source>
</evidence>
<evidence type="ECO:0000256" key="7">
    <source>
        <dbReference type="ARBA" id="ARBA00022840"/>
    </source>
</evidence>
<comment type="similarity">
    <text evidence="2">Belongs to the NLRP family.</text>
</comment>
<accession>A0A7J7SJS8</accession>
<keyword evidence="6" id="KW-0547">Nucleotide-binding</keyword>
<evidence type="ECO:0000256" key="5">
    <source>
        <dbReference type="ARBA" id="ARBA00022737"/>
    </source>
</evidence>
<dbReference type="Proteomes" id="UP000585614">
    <property type="component" value="Unassembled WGS sequence"/>
</dbReference>
<dbReference type="PRINTS" id="PR00364">
    <property type="entry name" value="DISEASERSIST"/>
</dbReference>
<dbReference type="Gene3D" id="3.40.50.300">
    <property type="entry name" value="P-loop containing nucleotide triphosphate hydrolases"/>
    <property type="match status" value="1"/>
</dbReference>
<dbReference type="InterPro" id="IPR011029">
    <property type="entry name" value="DEATH-like_dom_sf"/>
</dbReference>
<dbReference type="Pfam" id="PF02758">
    <property type="entry name" value="PYRIN"/>
    <property type="match status" value="1"/>
</dbReference>
<dbReference type="GO" id="GO:0050727">
    <property type="term" value="P:regulation of inflammatory response"/>
    <property type="evidence" value="ECO:0007669"/>
    <property type="project" value="TreeGrafter"/>
</dbReference>
<dbReference type="CDD" id="cd08320">
    <property type="entry name" value="Pyrin_NALPs"/>
    <property type="match status" value="1"/>
</dbReference>
<keyword evidence="8" id="KW-0391">Immunity</keyword>
<dbReference type="GO" id="GO:0005524">
    <property type="term" value="F:ATP binding"/>
    <property type="evidence" value="ECO:0007669"/>
    <property type="project" value="UniProtKB-KW"/>
</dbReference>
<dbReference type="Gene3D" id="1.10.533.10">
    <property type="entry name" value="Death Domain, Fas"/>
    <property type="match status" value="1"/>
</dbReference>
<dbReference type="GO" id="GO:0002376">
    <property type="term" value="P:immune system process"/>
    <property type="evidence" value="ECO:0007669"/>
    <property type="project" value="UniProtKB-KW"/>
</dbReference>
<evidence type="ECO:0000256" key="8">
    <source>
        <dbReference type="ARBA" id="ARBA00022859"/>
    </source>
</evidence>
<dbReference type="InterPro" id="IPR050637">
    <property type="entry name" value="NLRP_innate_immun_reg"/>
</dbReference>
<reference evidence="12 13" key="1">
    <citation type="journal article" date="2020" name="Nature">
        <title>Six reference-quality genomes reveal evolution of bat adaptations.</title>
        <authorList>
            <person name="Jebb D."/>
            <person name="Huang Z."/>
            <person name="Pippel M."/>
            <person name="Hughes G.M."/>
            <person name="Lavrichenko K."/>
            <person name="Devanna P."/>
            <person name="Winkler S."/>
            <person name="Jermiin L.S."/>
            <person name="Skirmuntt E.C."/>
            <person name="Katzourakis A."/>
            <person name="Burkitt-Gray L."/>
            <person name="Ray D.A."/>
            <person name="Sullivan K.A.M."/>
            <person name="Roscito J.G."/>
            <person name="Kirilenko B.M."/>
            <person name="Davalos L.M."/>
            <person name="Corthals A.P."/>
            <person name="Power M.L."/>
            <person name="Jones G."/>
            <person name="Ransome R.D."/>
            <person name="Dechmann D.K.N."/>
            <person name="Locatelli A.G."/>
            <person name="Puechmaille S.J."/>
            <person name="Fedrigo O."/>
            <person name="Jarvis E.D."/>
            <person name="Hiller M."/>
            <person name="Vernes S.C."/>
            <person name="Myers E.W."/>
            <person name="Teeling E.C."/>
        </authorList>
    </citation>
    <scope>NUCLEOTIDE SEQUENCE [LARGE SCALE GENOMIC DNA]</scope>
    <source>
        <strain evidence="12">MRhiFer1</strain>
        <tissue evidence="12">Lung</tissue>
    </source>
</reference>
<dbReference type="InterPro" id="IPR003593">
    <property type="entry name" value="AAA+_ATPase"/>
</dbReference>
<keyword evidence="5" id="KW-0677">Repeat</keyword>
<dbReference type="Pfam" id="PF17779">
    <property type="entry name" value="WHD_NOD2"/>
    <property type="match status" value="1"/>
</dbReference>
<dbReference type="OrthoDB" id="120976at2759"/>
<gene>
    <name evidence="12" type="ORF">mRhiFer1_011897</name>
</gene>
<dbReference type="SMART" id="SM00368">
    <property type="entry name" value="LRR_RI"/>
    <property type="match status" value="8"/>
</dbReference>
<dbReference type="InterPro" id="IPR004020">
    <property type="entry name" value="DAPIN"/>
</dbReference>
<dbReference type="GO" id="GO:0032651">
    <property type="term" value="P:regulation of interleukin-1 beta production"/>
    <property type="evidence" value="ECO:0007669"/>
    <property type="project" value="UniProtKB-ARBA"/>
</dbReference>
<feature type="domain" description="Pyrin" evidence="10">
    <location>
        <begin position="1"/>
        <end position="98"/>
    </location>
</feature>
<dbReference type="InterPro" id="IPR041075">
    <property type="entry name" value="NOD1/2_WH"/>
</dbReference>
<dbReference type="GO" id="GO:0005829">
    <property type="term" value="C:cytosol"/>
    <property type="evidence" value="ECO:0007669"/>
    <property type="project" value="UniProtKB-ARBA"/>
</dbReference>
<sequence length="1050" mass="118765">MVPSAQLDFHLQPLLEQLNQDELSKFKSLLRTLSPKDELQRIPHTEVEEADGKQLAEILTNHCTSYWVEMVTIQIFDKMNRTDLSKRAKDELREAALKPLQEKKPPSLELTQVQGEDITNPGETKEGLEGEKPGKQDKYRSILKKTFSQIWKKNFLPGANDDIHIVTQRYERLIPLYNPKMLAGPFPHTVVLHGPAGVGKTTLAKKVMLDWTQDNLPETLDSAFYLSCKELNHKGACTFAELMSKNWPDLQEAGPEILAQAQKILIIIDGFDELRVPSGSLIHDICGDWKKRKPVPVLLGSLLKRKMLPKATLLITTRPGPLRELRLLLEQPLLMEIEGLLEPDRREYFLKHFQEEDQALRAFDLMKSNPALFHMGSAPAVCWVVCTCLKLQMAKGEDPAPTCQTTTSLFLRFLCSQFTPAPGSCPSQHLVAPMKALCALAAEGVWTQTSVFDGEDLGRLGVEESDLRPFLDKNVLQKDRDCGGCYSFIHLSVQQLLAAMFYLLEREEEEDGESHRDDIGDIQKLLSKEERLKNPNLTHVVYFLFGLSNEKRARELEITFGCRVSMGIKQELLKSKSSGNKPFSSMMDMKEVVYCLYESQDEQLIKEAMVHVKEMSLHLKNKMDIMYSSFCLKHCQNLQKISLQVEKGIFLENDTASESDTWVQRSQNDQHVLPFWMDLCSMFGSNKNLIFLNISQSFLSTSSVRILCENIAHATCNLQKVVLKNISPADAYRNLCIIFGGHKTLTHLTLQGNDQNDMLPPLCEVLRHPKCHLQYLRLVSCSASAQQWADLSSSLENNQSLTCLNLTANELLDEGAHLLYMTLRHPKCYLQRLSMENCHLTEAYCKELSSALIVNQRLTHLCLAKNALGNHGVKLLCEGLSYPECQLQTLVLYYCNITSDGCINLSMLLQQNSSLTHLDLGLNHVGITGLKFLCDALKKPLCNLRCLWLWGCAITPFSCVDLSSALSNNQNLVTLDLGQNSLGYTGVKMLCDALKLQNCPLQTLRLKIDTSDARIQKLLKEIKESNPHLTIERDNQDLKNNRPSSRDFIF</sequence>
<dbReference type="SUPFAM" id="SSF52047">
    <property type="entry name" value="RNI-like"/>
    <property type="match status" value="1"/>
</dbReference>
<name>A0A7J7SJS8_RHIFE</name>
<dbReference type="InterPro" id="IPR041267">
    <property type="entry name" value="NLRP_HD2"/>
</dbReference>
<comment type="caution">
    <text evidence="12">The sequence shown here is derived from an EMBL/GenBank/DDBJ whole genome shotgun (WGS) entry which is preliminary data.</text>
</comment>
<organism evidence="12 13">
    <name type="scientific">Rhinolophus ferrumequinum</name>
    <name type="common">Greater horseshoe bat</name>
    <dbReference type="NCBI Taxonomy" id="59479"/>
    <lineage>
        <taxon>Eukaryota</taxon>
        <taxon>Metazoa</taxon>
        <taxon>Chordata</taxon>
        <taxon>Craniata</taxon>
        <taxon>Vertebrata</taxon>
        <taxon>Euteleostomi</taxon>
        <taxon>Mammalia</taxon>
        <taxon>Eutheria</taxon>
        <taxon>Laurasiatheria</taxon>
        <taxon>Chiroptera</taxon>
        <taxon>Yinpterochiroptera</taxon>
        <taxon>Rhinolophoidea</taxon>
        <taxon>Rhinolophidae</taxon>
        <taxon>Rhinolophinae</taxon>
        <taxon>Rhinolophus</taxon>
    </lineage>
</organism>
<dbReference type="SMART" id="SM01289">
    <property type="entry name" value="PYRIN"/>
    <property type="match status" value="1"/>
</dbReference>
<dbReference type="GO" id="GO:1901223">
    <property type="term" value="P:negative regulation of non-canonical NF-kappaB signal transduction"/>
    <property type="evidence" value="ECO:0007669"/>
    <property type="project" value="UniProtKB-ARBA"/>
</dbReference>
<dbReference type="InterPro" id="IPR007111">
    <property type="entry name" value="NACHT_NTPase"/>
</dbReference>
<protein>
    <submittedName>
        <fullName evidence="12">NLR family pyrin domain containing 2</fullName>
    </submittedName>
</protein>
<evidence type="ECO:0000256" key="9">
    <source>
        <dbReference type="SAM" id="MobiDB-lite"/>
    </source>
</evidence>
<dbReference type="FunFam" id="1.10.533.10:FF:000067">
    <property type="entry name" value="NLR family pyrin domain containing 2"/>
    <property type="match status" value="1"/>
</dbReference>